<dbReference type="PANTHER" id="PTHR22937">
    <property type="entry name" value="E3 UBIQUITIN-PROTEIN LIGASE RNF165"/>
    <property type="match status" value="1"/>
</dbReference>
<protein>
    <recommendedName>
        <fullName evidence="2">RING-type E3 ubiquitin transferase</fullName>
        <ecNumber evidence="2">2.3.2.27</ecNumber>
    </recommendedName>
</protein>
<sequence length="296" mass="33099">MPISTIDHSKLKNPRNKPNSTNNTIDSKSFFSAKPKNKKKFMSVSFGIGGLGCKGKLNSPPVSAPAVIRSAAQWESTNQIRKKNTRRNKTTLSSKSTRNLANVVVDIPDVCCAPPGIGSASDVAPRPRTTSQRSNNREHSRVARRTANGEEISRLHASNIRHQCPRSHCRPLILRQNLQFARDLDGDDQHGSWRLDVDDMSYEQLVELSDRIGYVGTGLAEEKIVQYIRKFKLSTIDSSPVLISTDKAWKCTICQEGYKVDDEIGRLECGHYHHIECIKKWLMQKNTCPVCKSAAV</sequence>
<feature type="compositionally biased region" description="Basic and acidic residues" evidence="9">
    <location>
        <begin position="135"/>
        <end position="151"/>
    </location>
</feature>
<evidence type="ECO:0000256" key="6">
    <source>
        <dbReference type="ARBA" id="ARBA00022786"/>
    </source>
</evidence>
<accession>A0A1S3XE31</accession>
<proteinExistence type="predicted"/>
<dbReference type="InterPro" id="IPR013083">
    <property type="entry name" value="Znf_RING/FYVE/PHD"/>
</dbReference>
<keyword evidence="4" id="KW-0479">Metal-binding</keyword>
<dbReference type="PROSITE" id="PS50089">
    <property type="entry name" value="ZF_RING_2"/>
    <property type="match status" value="1"/>
</dbReference>
<dbReference type="RefSeq" id="XP_016438100.1">
    <property type="nucleotide sequence ID" value="XM_016582614.1"/>
</dbReference>
<dbReference type="AlphaFoldDB" id="A0A1S3XE31"/>
<keyword evidence="6" id="KW-0833">Ubl conjugation pathway</keyword>
<feature type="domain" description="RING-type" evidence="10">
    <location>
        <begin position="251"/>
        <end position="292"/>
    </location>
</feature>
<dbReference type="GeneID" id="107764088"/>
<dbReference type="SMART" id="SM00184">
    <property type="entry name" value="RING"/>
    <property type="match status" value="1"/>
</dbReference>
<evidence type="ECO:0000256" key="3">
    <source>
        <dbReference type="ARBA" id="ARBA00022679"/>
    </source>
</evidence>
<evidence type="ECO:0000313" key="11">
    <source>
        <dbReference type="Proteomes" id="UP000790787"/>
    </source>
</evidence>
<dbReference type="InterPro" id="IPR001841">
    <property type="entry name" value="Znf_RING"/>
</dbReference>
<evidence type="ECO:0000256" key="8">
    <source>
        <dbReference type="PROSITE-ProRule" id="PRU00175"/>
    </source>
</evidence>
<feature type="region of interest" description="Disordered" evidence="9">
    <location>
        <begin position="1"/>
        <end position="30"/>
    </location>
</feature>
<organism evidence="11 12">
    <name type="scientific">Nicotiana tabacum</name>
    <name type="common">Common tobacco</name>
    <dbReference type="NCBI Taxonomy" id="4097"/>
    <lineage>
        <taxon>Eukaryota</taxon>
        <taxon>Viridiplantae</taxon>
        <taxon>Streptophyta</taxon>
        <taxon>Embryophyta</taxon>
        <taxon>Tracheophyta</taxon>
        <taxon>Spermatophyta</taxon>
        <taxon>Magnoliopsida</taxon>
        <taxon>eudicotyledons</taxon>
        <taxon>Gunneridae</taxon>
        <taxon>Pentapetalae</taxon>
        <taxon>asterids</taxon>
        <taxon>lamiids</taxon>
        <taxon>Solanales</taxon>
        <taxon>Solanaceae</taxon>
        <taxon>Nicotianoideae</taxon>
        <taxon>Nicotianeae</taxon>
        <taxon>Nicotiana</taxon>
    </lineage>
</organism>
<dbReference type="Pfam" id="PF13639">
    <property type="entry name" value="zf-RING_2"/>
    <property type="match status" value="1"/>
</dbReference>
<keyword evidence="3" id="KW-0808">Transferase</keyword>
<keyword evidence="5 8" id="KW-0863">Zinc-finger</keyword>
<feature type="region of interest" description="Disordered" evidence="9">
    <location>
        <begin position="116"/>
        <end position="151"/>
    </location>
</feature>
<dbReference type="EC" id="2.3.2.27" evidence="2"/>
<evidence type="ECO:0000256" key="2">
    <source>
        <dbReference type="ARBA" id="ARBA00012483"/>
    </source>
</evidence>
<dbReference type="PANTHER" id="PTHR22937:SF134">
    <property type="entry name" value="F28K19.4"/>
    <property type="match status" value="1"/>
</dbReference>
<dbReference type="Gene3D" id="3.30.40.10">
    <property type="entry name" value="Zinc/RING finger domain, C3HC4 (zinc finger)"/>
    <property type="match status" value="1"/>
</dbReference>
<comment type="catalytic activity">
    <reaction evidence="1">
        <text>S-ubiquitinyl-[E2 ubiquitin-conjugating enzyme]-L-cysteine + [acceptor protein]-L-lysine = [E2 ubiquitin-conjugating enzyme]-L-cysteine + N(6)-ubiquitinyl-[acceptor protein]-L-lysine.</text>
        <dbReference type="EC" id="2.3.2.27"/>
    </reaction>
</comment>
<dbReference type="Proteomes" id="UP000790787">
    <property type="component" value="Chromosome 24"/>
</dbReference>
<evidence type="ECO:0000256" key="9">
    <source>
        <dbReference type="SAM" id="MobiDB-lite"/>
    </source>
</evidence>
<evidence type="ECO:0000256" key="4">
    <source>
        <dbReference type="ARBA" id="ARBA00022723"/>
    </source>
</evidence>
<dbReference type="InterPro" id="IPR045191">
    <property type="entry name" value="MBR1/2-like"/>
</dbReference>
<feature type="compositionally biased region" description="Polar residues" evidence="9">
    <location>
        <begin position="16"/>
        <end position="30"/>
    </location>
</feature>
<reference evidence="11" key="1">
    <citation type="journal article" date="2014" name="Nat. Commun.">
        <title>The tobacco genome sequence and its comparison with those of tomato and potato.</title>
        <authorList>
            <person name="Sierro N."/>
            <person name="Battey J.N."/>
            <person name="Ouadi S."/>
            <person name="Bakaher N."/>
            <person name="Bovet L."/>
            <person name="Willig A."/>
            <person name="Goepfert S."/>
            <person name="Peitsch M.C."/>
            <person name="Ivanov N.V."/>
        </authorList>
    </citation>
    <scope>NUCLEOTIDE SEQUENCE [LARGE SCALE GENOMIC DNA]</scope>
</reference>
<gene>
    <name evidence="12" type="primary">LOC107764088</name>
</gene>
<name>A0A1S3XE31_TOBAC</name>
<dbReference type="RefSeq" id="XP_016438100.1">
    <property type="nucleotide sequence ID" value="XM_016582614.2"/>
</dbReference>
<evidence type="ECO:0000256" key="5">
    <source>
        <dbReference type="ARBA" id="ARBA00022771"/>
    </source>
</evidence>
<dbReference type="KEGG" id="nta:107764088"/>
<evidence type="ECO:0000256" key="1">
    <source>
        <dbReference type="ARBA" id="ARBA00000900"/>
    </source>
</evidence>
<dbReference type="PaxDb" id="4097-A0A1S3XE31"/>
<dbReference type="SUPFAM" id="SSF57850">
    <property type="entry name" value="RING/U-box"/>
    <property type="match status" value="1"/>
</dbReference>
<evidence type="ECO:0000313" key="12">
    <source>
        <dbReference type="RefSeq" id="XP_016438100.1"/>
    </source>
</evidence>
<dbReference type="SMR" id="A0A1S3XE31"/>
<dbReference type="GO" id="GO:0008270">
    <property type="term" value="F:zinc ion binding"/>
    <property type="evidence" value="ECO:0007669"/>
    <property type="project" value="UniProtKB-KW"/>
</dbReference>
<dbReference type="GO" id="GO:0061630">
    <property type="term" value="F:ubiquitin protein ligase activity"/>
    <property type="evidence" value="ECO:0000318"/>
    <property type="project" value="GO_Central"/>
</dbReference>
<evidence type="ECO:0000259" key="10">
    <source>
        <dbReference type="PROSITE" id="PS50089"/>
    </source>
</evidence>
<dbReference type="OrthoDB" id="8062037at2759"/>
<evidence type="ECO:0000256" key="7">
    <source>
        <dbReference type="ARBA" id="ARBA00022833"/>
    </source>
</evidence>
<reference evidence="12" key="2">
    <citation type="submission" date="2025-08" db="UniProtKB">
        <authorList>
            <consortium name="RefSeq"/>
        </authorList>
    </citation>
    <scope>IDENTIFICATION</scope>
    <source>
        <tissue evidence="12">Leaf</tissue>
    </source>
</reference>
<keyword evidence="7" id="KW-0862">Zinc</keyword>
<keyword evidence="11" id="KW-1185">Reference proteome</keyword>